<reference evidence="4" key="1">
    <citation type="submission" date="2020-08" db="EMBL/GenBank/DDBJ databases">
        <title>Genome sequencing and assembly of the red palm weevil Rhynchophorus ferrugineus.</title>
        <authorList>
            <person name="Dias G.B."/>
            <person name="Bergman C.M."/>
            <person name="Manee M."/>
        </authorList>
    </citation>
    <scope>NUCLEOTIDE SEQUENCE</scope>
    <source>
        <strain evidence="4">AA-2017</strain>
        <tissue evidence="4">Whole larva</tissue>
    </source>
</reference>
<feature type="compositionally biased region" description="Polar residues" evidence="1">
    <location>
        <begin position="68"/>
        <end position="94"/>
    </location>
</feature>
<gene>
    <name evidence="4" type="ORF">GWI33_018164</name>
</gene>
<feature type="compositionally biased region" description="Polar residues" evidence="1">
    <location>
        <begin position="531"/>
        <end position="569"/>
    </location>
</feature>
<dbReference type="SUPFAM" id="SSF57625">
    <property type="entry name" value="Invertebrate chitin-binding proteins"/>
    <property type="match status" value="1"/>
</dbReference>
<feature type="compositionally biased region" description="Polar residues" evidence="1">
    <location>
        <begin position="156"/>
        <end position="167"/>
    </location>
</feature>
<dbReference type="InterPro" id="IPR002557">
    <property type="entry name" value="Chitin-bd_dom"/>
</dbReference>
<dbReference type="SMART" id="SM00494">
    <property type="entry name" value="ChtBD2"/>
    <property type="match status" value="1"/>
</dbReference>
<accession>A0A834HU43</accession>
<feature type="signal peptide" evidence="2">
    <location>
        <begin position="1"/>
        <end position="18"/>
    </location>
</feature>
<proteinExistence type="predicted"/>
<feature type="compositionally biased region" description="Polar residues" evidence="1">
    <location>
        <begin position="220"/>
        <end position="243"/>
    </location>
</feature>
<name>A0A834HU43_RHYFE</name>
<comment type="caution">
    <text evidence="4">The sequence shown here is derived from an EMBL/GenBank/DDBJ whole genome shotgun (WGS) entry which is preliminary data.</text>
</comment>
<dbReference type="InterPro" id="IPR052976">
    <property type="entry name" value="Scoloptoxin-like"/>
</dbReference>
<dbReference type="Gene3D" id="2.170.140.10">
    <property type="entry name" value="Chitin binding domain"/>
    <property type="match status" value="1"/>
</dbReference>
<protein>
    <recommendedName>
        <fullName evidence="3">Chitin-binding type-2 domain-containing protein</fullName>
    </recommendedName>
</protein>
<feature type="compositionally biased region" description="Polar residues" evidence="1">
    <location>
        <begin position="123"/>
        <end position="133"/>
    </location>
</feature>
<feature type="compositionally biased region" description="Polar residues" evidence="1">
    <location>
        <begin position="480"/>
        <end position="502"/>
    </location>
</feature>
<dbReference type="OrthoDB" id="6428908at2759"/>
<dbReference type="GO" id="GO:0008061">
    <property type="term" value="F:chitin binding"/>
    <property type="evidence" value="ECO:0007669"/>
    <property type="project" value="InterPro"/>
</dbReference>
<feature type="domain" description="Chitin-binding type-2" evidence="3">
    <location>
        <begin position="272"/>
        <end position="330"/>
    </location>
</feature>
<evidence type="ECO:0000313" key="5">
    <source>
        <dbReference type="Proteomes" id="UP000625711"/>
    </source>
</evidence>
<evidence type="ECO:0000256" key="1">
    <source>
        <dbReference type="SAM" id="MobiDB-lite"/>
    </source>
</evidence>
<dbReference type="PANTHER" id="PTHR22933">
    <property type="entry name" value="FI18007P1-RELATED"/>
    <property type="match status" value="1"/>
</dbReference>
<dbReference type="InterPro" id="IPR036508">
    <property type="entry name" value="Chitin-bd_dom_sf"/>
</dbReference>
<feature type="compositionally biased region" description="Polar residues" evidence="1">
    <location>
        <begin position="367"/>
        <end position="382"/>
    </location>
</feature>
<feature type="compositionally biased region" description="Low complexity" evidence="1">
    <location>
        <begin position="55"/>
        <end position="67"/>
    </location>
</feature>
<dbReference type="Pfam" id="PF01607">
    <property type="entry name" value="CBM_14"/>
    <property type="match status" value="1"/>
</dbReference>
<feature type="compositionally biased region" description="Polar residues" evidence="1">
    <location>
        <begin position="29"/>
        <end position="39"/>
    </location>
</feature>
<dbReference type="PANTHER" id="PTHR22933:SF42">
    <property type="entry name" value="FI18455P1-RELATED"/>
    <property type="match status" value="1"/>
</dbReference>
<feature type="region of interest" description="Disordered" evidence="1">
    <location>
        <begin position="29"/>
        <end position="256"/>
    </location>
</feature>
<feature type="compositionally biased region" description="Low complexity" evidence="1">
    <location>
        <begin position="206"/>
        <end position="219"/>
    </location>
</feature>
<feature type="compositionally biased region" description="Polar residues" evidence="1">
    <location>
        <begin position="407"/>
        <end position="472"/>
    </location>
</feature>
<evidence type="ECO:0000259" key="3">
    <source>
        <dbReference type="PROSITE" id="PS50940"/>
    </source>
</evidence>
<evidence type="ECO:0000256" key="2">
    <source>
        <dbReference type="SAM" id="SignalP"/>
    </source>
</evidence>
<dbReference type="EMBL" id="JAACXV010014301">
    <property type="protein sequence ID" value="KAF7268817.1"/>
    <property type="molecule type" value="Genomic_DNA"/>
</dbReference>
<dbReference type="EMBL" id="JAACXV010014301">
    <property type="protein sequence ID" value="KAF7268818.1"/>
    <property type="molecule type" value="Genomic_DNA"/>
</dbReference>
<organism evidence="4 5">
    <name type="scientific">Rhynchophorus ferrugineus</name>
    <name type="common">Red palm weevil</name>
    <name type="synonym">Curculio ferrugineus</name>
    <dbReference type="NCBI Taxonomy" id="354439"/>
    <lineage>
        <taxon>Eukaryota</taxon>
        <taxon>Metazoa</taxon>
        <taxon>Ecdysozoa</taxon>
        <taxon>Arthropoda</taxon>
        <taxon>Hexapoda</taxon>
        <taxon>Insecta</taxon>
        <taxon>Pterygota</taxon>
        <taxon>Neoptera</taxon>
        <taxon>Endopterygota</taxon>
        <taxon>Coleoptera</taxon>
        <taxon>Polyphaga</taxon>
        <taxon>Cucujiformia</taxon>
        <taxon>Curculionidae</taxon>
        <taxon>Dryophthorinae</taxon>
        <taxon>Rhynchophorus</taxon>
    </lineage>
</organism>
<feature type="compositionally biased region" description="Polar residues" evidence="1">
    <location>
        <begin position="106"/>
        <end position="115"/>
    </location>
</feature>
<sequence>MKWTASIALFSFVTNILCQQGYKYPAPSQPFNGAATQSPGAFPSARPESHPSPTPGYSSSPSGGFPSTAPNGYPTSSIGGYTGSESTGFSSSPNGYPGTSVPYPSPTVSGYSPTTPAREFTPVNGQYQRSSYPGATPERSGNGFASKLKTEAYPQGPTNGYPSSTVFPVSPEPTGYPVSVPGFSQEAGNGLSRPSPTPFPIGPEAQNNYPGSNNYPNGQTGSNGFSGSNGQDSPNFASGSGPQEDSDEGDLSAIPGQPDIDYPILASIPETSFRCEQQEFPGYYADVETRCQVFHICSNNKTFDFLCPNGTIFHQEYFVCVWWNQFDCNSAPSFFGLNANIYDYSIAGTGVGSSGESPNGAYPPTSVGPTTIGSSVESSNGRYQEPQGFKPEGNGLGYRPNYPRYPSGSNQGVSSGSTPETQNYKPVGPTSSQPVGTTADNQGFQPTGSRSYQPFDNQKYSTGTPSKNQGHQTGIPFAPTSLTSQSYPGNRAQVPNSSQRPFDNTAILGRFPDSSSTSRPGYLPPRLGQTPGANQYPISQQHQQNDANYPGQYPTSQLPNNGFPSSQGPAQIPTRDYLPPVRK</sequence>
<dbReference type="Proteomes" id="UP000625711">
    <property type="component" value="Unassembled WGS sequence"/>
</dbReference>
<dbReference type="PROSITE" id="PS50940">
    <property type="entry name" value="CHIT_BIND_II"/>
    <property type="match status" value="1"/>
</dbReference>
<dbReference type="AlphaFoldDB" id="A0A834HU43"/>
<dbReference type="GO" id="GO:0005576">
    <property type="term" value="C:extracellular region"/>
    <property type="evidence" value="ECO:0007669"/>
    <property type="project" value="InterPro"/>
</dbReference>
<feature type="region of interest" description="Disordered" evidence="1">
    <location>
        <begin position="352"/>
        <end position="583"/>
    </location>
</feature>
<feature type="chain" id="PRO_5033642703" description="Chitin-binding type-2 domain-containing protein" evidence="2">
    <location>
        <begin position="19"/>
        <end position="583"/>
    </location>
</feature>
<keyword evidence="5" id="KW-1185">Reference proteome</keyword>
<keyword evidence="2" id="KW-0732">Signal</keyword>
<evidence type="ECO:0000313" key="4">
    <source>
        <dbReference type="EMBL" id="KAF7268817.1"/>
    </source>
</evidence>